<reference evidence="1 2" key="1">
    <citation type="submission" date="2017-12" db="EMBL/GenBank/DDBJ databases">
        <title>Comparative genomics of Botrytis spp.</title>
        <authorList>
            <person name="Valero-Jimenez C.A."/>
            <person name="Tapia P."/>
            <person name="Veloso J."/>
            <person name="Silva-Moreno E."/>
            <person name="Staats M."/>
            <person name="Valdes J.H."/>
            <person name="Van Kan J.A.L."/>
        </authorList>
    </citation>
    <scope>NUCLEOTIDE SEQUENCE [LARGE SCALE GENOMIC DNA]</scope>
    <source>
        <strain evidence="1 2">MUCL11595</strain>
    </source>
</reference>
<sequence length="62" mass="7136">MTDLGFDRADGMYNEKNCGTKGHHQINETLEVLISIACEEWPKKLDEAEATIKRRNFNLPKD</sequence>
<gene>
    <name evidence="1" type="ORF">BCON_0838g00020</name>
</gene>
<evidence type="ECO:0000313" key="2">
    <source>
        <dbReference type="Proteomes" id="UP000297527"/>
    </source>
</evidence>
<organism evidence="1 2">
    <name type="scientific">Botryotinia convoluta</name>
    <dbReference type="NCBI Taxonomy" id="54673"/>
    <lineage>
        <taxon>Eukaryota</taxon>
        <taxon>Fungi</taxon>
        <taxon>Dikarya</taxon>
        <taxon>Ascomycota</taxon>
        <taxon>Pezizomycotina</taxon>
        <taxon>Leotiomycetes</taxon>
        <taxon>Helotiales</taxon>
        <taxon>Sclerotiniaceae</taxon>
        <taxon>Botryotinia</taxon>
    </lineage>
</organism>
<dbReference type="AlphaFoldDB" id="A0A4Z1H6Y5"/>
<comment type="caution">
    <text evidence="1">The sequence shown here is derived from an EMBL/GenBank/DDBJ whole genome shotgun (WGS) entry which is preliminary data.</text>
</comment>
<evidence type="ECO:0000313" key="1">
    <source>
        <dbReference type="EMBL" id="TGO43811.1"/>
    </source>
</evidence>
<proteinExistence type="predicted"/>
<accession>A0A4Z1H6Y5</accession>
<name>A0A4Z1H6Y5_9HELO</name>
<protein>
    <submittedName>
        <fullName evidence="1">Uncharacterized protein</fullName>
    </submittedName>
</protein>
<dbReference type="Proteomes" id="UP000297527">
    <property type="component" value="Unassembled WGS sequence"/>
</dbReference>
<dbReference type="EMBL" id="PQXN01000836">
    <property type="protein sequence ID" value="TGO43811.1"/>
    <property type="molecule type" value="Genomic_DNA"/>
</dbReference>
<keyword evidence="2" id="KW-1185">Reference proteome</keyword>